<evidence type="ECO:0000259" key="7">
    <source>
        <dbReference type="Pfam" id="PF00892"/>
    </source>
</evidence>
<accession>A0AAD8P6W1</accession>
<dbReference type="GO" id="GO:0016020">
    <property type="term" value="C:membrane"/>
    <property type="evidence" value="ECO:0007669"/>
    <property type="project" value="UniProtKB-SubCell"/>
</dbReference>
<sequence>MFHQGRRPPMTMPVLVQILLCSIFGLTLNQITYFVGLKNSTPTIACALSNLLPALTFVLAVIFKQESAKLDTIGGQAKFLGTLVAVAGAMLLSMYHGPIIPIGASSSRLRDSNNVANGSGQVSIIGPVLVIVSAFTWAIWFIIQAKMGDSYPAPYSSSAMMLAMATIECGVFGVIMEPHARAWSLFPYIRALSSVYGGVVCSGIGVCMMSWCIQNKGPLFVSVFSPLLLVIVAALSWAFLRETLYLGTVLGSLLIVIGLYCVLWGKGKETESRQDIEMQ</sequence>
<feature type="transmembrane region" description="Helical" evidence="6">
    <location>
        <begin position="12"/>
        <end position="36"/>
    </location>
</feature>
<evidence type="ECO:0000256" key="6">
    <source>
        <dbReference type="RuleBase" id="RU363077"/>
    </source>
</evidence>
<proteinExistence type="inferred from homology"/>
<dbReference type="Proteomes" id="UP001229421">
    <property type="component" value="Unassembled WGS sequence"/>
</dbReference>
<feature type="transmembrane region" description="Helical" evidence="6">
    <location>
        <begin position="42"/>
        <end position="63"/>
    </location>
</feature>
<dbReference type="InterPro" id="IPR030184">
    <property type="entry name" value="WAT1-related"/>
</dbReference>
<keyword evidence="5 6" id="KW-0472">Membrane</keyword>
<feature type="transmembrane region" description="Helical" evidence="6">
    <location>
        <begin position="245"/>
        <end position="265"/>
    </location>
</feature>
<feature type="transmembrane region" description="Helical" evidence="6">
    <location>
        <begin position="219"/>
        <end position="239"/>
    </location>
</feature>
<evidence type="ECO:0000256" key="2">
    <source>
        <dbReference type="ARBA" id="ARBA00007635"/>
    </source>
</evidence>
<dbReference type="PANTHER" id="PTHR31218">
    <property type="entry name" value="WAT1-RELATED PROTEIN"/>
    <property type="match status" value="1"/>
</dbReference>
<feature type="domain" description="EamA" evidence="7">
    <location>
        <begin position="125"/>
        <end position="263"/>
    </location>
</feature>
<evidence type="ECO:0000256" key="1">
    <source>
        <dbReference type="ARBA" id="ARBA00004141"/>
    </source>
</evidence>
<dbReference type="GO" id="GO:0022857">
    <property type="term" value="F:transmembrane transporter activity"/>
    <property type="evidence" value="ECO:0007669"/>
    <property type="project" value="InterPro"/>
</dbReference>
<organism evidence="8 9">
    <name type="scientific">Tagetes erecta</name>
    <name type="common">African marigold</name>
    <dbReference type="NCBI Taxonomy" id="13708"/>
    <lineage>
        <taxon>Eukaryota</taxon>
        <taxon>Viridiplantae</taxon>
        <taxon>Streptophyta</taxon>
        <taxon>Embryophyta</taxon>
        <taxon>Tracheophyta</taxon>
        <taxon>Spermatophyta</taxon>
        <taxon>Magnoliopsida</taxon>
        <taxon>eudicotyledons</taxon>
        <taxon>Gunneridae</taxon>
        <taxon>Pentapetalae</taxon>
        <taxon>asterids</taxon>
        <taxon>campanulids</taxon>
        <taxon>Asterales</taxon>
        <taxon>Asteraceae</taxon>
        <taxon>Asteroideae</taxon>
        <taxon>Heliantheae alliance</taxon>
        <taxon>Tageteae</taxon>
        <taxon>Tagetes</taxon>
    </lineage>
</organism>
<dbReference type="Pfam" id="PF00892">
    <property type="entry name" value="EamA"/>
    <property type="match status" value="2"/>
</dbReference>
<gene>
    <name evidence="8" type="ORF">QVD17_00316</name>
</gene>
<evidence type="ECO:0000256" key="5">
    <source>
        <dbReference type="ARBA" id="ARBA00023136"/>
    </source>
</evidence>
<feature type="transmembrane region" description="Helical" evidence="6">
    <location>
        <begin position="155"/>
        <end position="176"/>
    </location>
</feature>
<dbReference type="EMBL" id="JAUHHV010000001">
    <property type="protein sequence ID" value="KAK1434569.1"/>
    <property type="molecule type" value="Genomic_DNA"/>
</dbReference>
<feature type="transmembrane region" description="Helical" evidence="6">
    <location>
        <begin position="124"/>
        <end position="143"/>
    </location>
</feature>
<keyword evidence="9" id="KW-1185">Reference proteome</keyword>
<keyword evidence="3 6" id="KW-0812">Transmembrane</keyword>
<name>A0AAD8P6W1_TARER</name>
<dbReference type="InterPro" id="IPR000620">
    <property type="entry name" value="EamA_dom"/>
</dbReference>
<feature type="transmembrane region" description="Helical" evidence="6">
    <location>
        <begin position="188"/>
        <end position="212"/>
    </location>
</feature>
<evidence type="ECO:0000313" key="9">
    <source>
        <dbReference type="Proteomes" id="UP001229421"/>
    </source>
</evidence>
<feature type="domain" description="EamA" evidence="7">
    <location>
        <begin position="7"/>
        <end position="93"/>
    </location>
</feature>
<evidence type="ECO:0000256" key="3">
    <source>
        <dbReference type="ARBA" id="ARBA00022692"/>
    </source>
</evidence>
<keyword evidence="4 6" id="KW-1133">Transmembrane helix</keyword>
<comment type="similarity">
    <text evidence="2 6">Belongs to the drug/metabolite transporter (DMT) superfamily. Plant drug/metabolite exporter (P-DME) (TC 2.A.7.4) family.</text>
</comment>
<dbReference type="InterPro" id="IPR037185">
    <property type="entry name" value="EmrE-like"/>
</dbReference>
<comment type="subcellular location">
    <subcellularLocation>
        <location evidence="1 6">Membrane</location>
        <topology evidence="1 6">Multi-pass membrane protein</topology>
    </subcellularLocation>
</comment>
<feature type="transmembrane region" description="Helical" evidence="6">
    <location>
        <begin position="83"/>
        <end position="104"/>
    </location>
</feature>
<comment type="caution">
    <text evidence="8">The sequence shown here is derived from an EMBL/GenBank/DDBJ whole genome shotgun (WGS) entry which is preliminary data.</text>
</comment>
<dbReference type="SUPFAM" id="SSF103481">
    <property type="entry name" value="Multidrug resistance efflux transporter EmrE"/>
    <property type="match status" value="2"/>
</dbReference>
<dbReference type="AlphaFoldDB" id="A0AAD8P6W1"/>
<evidence type="ECO:0000313" key="8">
    <source>
        <dbReference type="EMBL" id="KAK1434569.1"/>
    </source>
</evidence>
<reference evidence="8" key="1">
    <citation type="journal article" date="2023" name="bioRxiv">
        <title>Improved chromosome-level genome assembly for marigold (Tagetes erecta).</title>
        <authorList>
            <person name="Jiang F."/>
            <person name="Yuan L."/>
            <person name="Wang S."/>
            <person name="Wang H."/>
            <person name="Xu D."/>
            <person name="Wang A."/>
            <person name="Fan W."/>
        </authorList>
    </citation>
    <scope>NUCLEOTIDE SEQUENCE</scope>
    <source>
        <strain evidence="8">WSJ</strain>
        <tissue evidence="8">Leaf</tissue>
    </source>
</reference>
<protein>
    <recommendedName>
        <fullName evidence="6">WAT1-related protein</fullName>
    </recommendedName>
</protein>
<evidence type="ECO:0000256" key="4">
    <source>
        <dbReference type="ARBA" id="ARBA00022989"/>
    </source>
</evidence>